<dbReference type="RefSeq" id="WP_093084020.1">
    <property type="nucleotide sequence ID" value="NZ_FNBE01000008.1"/>
</dbReference>
<organism evidence="2 3">
    <name type="scientific">Pseudonocardia oroxyli</name>
    <dbReference type="NCBI Taxonomy" id="366584"/>
    <lineage>
        <taxon>Bacteria</taxon>
        <taxon>Bacillati</taxon>
        <taxon>Actinomycetota</taxon>
        <taxon>Actinomycetes</taxon>
        <taxon>Pseudonocardiales</taxon>
        <taxon>Pseudonocardiaceae</taxon>
        <taxon>Pseudonocardia</taxon>
    </lineage>
</organism>
<evidence type="ECO:0000259" key="1">
    <source>
        <dbReference type="Pfam" id="PF01609"/>
    </source>
</evidence>
<gene>
    <name evidence="2" type="ORF">SAMN05216377_108177</name>
</gene>
<name>A0A1G7QTD0_PSEOR</name>
<reference evidence="2 3" key="1">
    <citation type="submission" date="2016-10" db="EMBL/GenBank/DDBJ databases">
        <authorList>
            <person name="de Groot N.N."/>
        </authorList>
    </citation>
    <scope>NUCLEOTIDE SEQUENCE [LARGE SCALE GENOMIC DNA]</scope>
    <source>
        <strain evidence="2 3">CGMCC 4.3143</strain>
    </source>
</reference>
<keyword evidence="3" id="KW-1185">Reference proteome</keyword>
<dbReference type="GO" id="GO:0003677">
    <property type="term" value="F:DNA binding"/>
    <property type="evidence" value="ECO:0007669"/>
    <property type="project" value="InterPro"/>
</dbReference>
<protein>
    <submittedName>
        <fullName evidence="2">Transposase DDE domain-containing protein</fullName>
    </submittedName>
</protein>
<dbReference type="Proteomes" id="UP000198967">
    <property type="component" value="Unassembled WGS sequence"/>
</dbReference>
<dbReference type="GO" id="GO:0006313">
    <property type="term" value="P:DNA transposition"/>
    <property type="evidence" value="ECO:0007669"/>
    <property type="project" value="InterPro"/>
</dbReference>
<feature type="domain" description="Transposase IS4-like" evidence="1">
    <location>
        <begin position="110"/>
        <end position="281"/>
    </location>
</feature>
<dbReference type="InterPro" id="IPR002559">
    <property type="entry name" value="Transposase_11"/>
</dbReference>
<dbReference type="OrthoDB" id="4962032at2"/>
<evidence type="ECO:0000313" key="2">
    <source>
        <dbReference type="EMBL" id="SDG01743.1"/>
    </source>
</evidence>
<dbReference type="STRING" id="366584.SAMN05216377_108177"/>
<dbReference type="NCBIfam" id="NF033520">
    <property type="entry name" value="transpos_IS982"/>
    <property type="match status" value="1"/>
</dbReference>
<dbReference type="GO" id="GO:0004803">
    <property type="term" value="F:transposase activity"/>
    <property type="evidence" value="ECO:0007669"/>
    <property type="project" value="InterPro"/>
</dbReference>
<evidence type="ECO:0000313" key="3">
    <source>
        <dbReference type="Proteomes" id="UP000198967"/>
    </source>
</evidence>
<accession>A0A1G7QTD0</accession>
<sequence length="304" mass="34139">MDADLDTLATALYVRTDDLLKASPDRAPWRPTIGIAPKITDAELVTLAVMAALLRFTSEARWLRHARAHLGHLFRYLPQQPGYNKRLRALAPTLEWLITALAADTSLWSDDVWVVDSTPVECARSRETVKRSDLAGYAEYVYCASHSRFFWGLRLHLITTLHGLPIGFALTGAKADERQVLLSVLAADPSLLVGRRDQIIIADKNYYGREFEATVDTAGLHLLRPARRGEQPRPGARFLRPLRQTIESIFDTLKGQLDLETHGGHTITGVAVRVYQRLLALTAVIWHNDRTGHPIKRSLLAYDH</sequence>
<dbReference type="EMBL" id="FNBE01000008">
    <property type="protein sequence ID" value="SDG01743.1"/>
    <property type="molecule type" value="Genomic_DNA"/>
</dbReference>
<dbReference type="Pfam" id="PF01609">
    <property type="entry name" value="DDE_Tnp_1"/>
    <property type="match status" value="1"/>
</dbReference>
<dbReference type="AlphaFoldDB" id="A0A1G7QTD0"/>
<proteinExistence type="predicted"/>